<proteinExistence type="predicted"/>
<dbReference type="PANTHER" id="PTHR33973">
    <property type="entry name" value="OS07G0153300 PROTEIN"/>
    <property type="match status" value="1"/>
</dbReference>
<dbReference type="Pfam" id="PF07103">
    <property type="entry name" value="DUF1365"/>
    <property type="match status" value="1"/>
</dbReference>
<dbReference type="RefSeq" id="WP_009020101.1">
    <property type="nucleotide sequence ID" value="NZ_DS999411.1"/>
</dbReference>
<sequence>MNSRLYTGVLRHLRYRPTQHQFSQRVFMPFVELQRLPELVKQIPLWSATHPAIARFKRDDFLGDSSMSLVDAVRLRIFEETGERHQGPIFLLANWRYFGIQTNPIATYYCYHEDRQKLEYVVADVTNNPWGESFSYVLRAPEEATTLAAEFNKALHVSPFNPMDMVYRWRSNAPGDTLTIQLATIHEQNRVFDAVLNLTAQPLNAGAMNRALVTYPFHTAHILLGTYWQALRLWLKRTPLYPHPVTTTPTDGGKATTKH</sequence>
<organism evidence="1 2">
    <name type="scientific">Luminiphilus syltensis NOR5-1B</name>
    <dbReference type="NCBI Taxonomy" id="565045"/>
    <lineage>
        <taxon>Bacteria</taxon>
        <taxon>Pseudomonadati</taxon>
        <taxon>Pseudomonadota</taxon>
        <taxon>Gammaproteobacteria</taxon>
        <taxon>Cellvibrionales</taxon>
        <taxon>Halieaceae</taxon>
        <taxon>Luminiphilus</taxon>
    </lineage>
</organism>
<dbReference type="STRING" id="565045.NOR51B_1300"/>
<evidence type="ECO:0000313" key="2">
    <source>
        <dbReference type="Proteomes" id="UP000004699"/>
    </source>
</evidence>
<name>B8KUQ8_9GAMM</name>
<accession>B8KUQ8</accession>
<dbReference type="AlphaFoldDB" id="B8KUQ8"/>
<gene>
    <name evidence="1" type="ORF">NOR51B_1300</name>
</gene>
<dbReference type="Proteomes" id="UP000004699">
    <property type="component" value="Unassembled WGS sequence"/>
</dbReference>
<keyword evidence="2" id="KW-1185">Reference proteome</keyword>
<dbReference type="PANTHER" id="PTHR33973:SF4">
    <property type="entry name" value="OS07G0153300 PROTEIN"/>
    <property type="match status" value="1"/>
</dbReference>
<dbReference type="eggNOG" id="COG3496">
    <property type="taxonomic scope" value="Bacteria"/>
</dbReference>
<dbReference type="EMBL" id="DS999411">
    <property type="protein sequence ID" value="EED35355.1"/>
    <property type="molecule type" value="Genomic_DNA"/>
</dbReference>
<dbReference type="HOGENOM" id="CLU_065913_0_0_6"/>
<reference evidence="2" key="1">
    <citation type="journal article" date="2013" name="BMC Microbiol.">
        <title>Taxonomy and evolution of bacteriochlorophyll a-containing members of the OM60/NOR5 clade of marine gammaproteobacteria: description of Luminiphilus syltensis gen. nov., sp. nov., reclassification of Haliea rubra as Pseudohaliea rubra gen. nov., comb. nov., and emendation of Chromatocurvus halotolerans.</title>
        <authorList>
            <person name="Spring S."/>
            <person name="Riedel T."/>
            <person name="Sproer C."/>
            <person name="Yan S."/>
            <person name="Harder J."/>
            <person name="Fuchs B.M."/>
        </authorList>
    </citation>
    <scope>NUCLEOTIDE SEQUENCE [LARGE SCALE GENOMIC DNA]</scope>
    <source>
        <strain evidence="2">NOR51-B</strain>
    </source>
</reference>
<dbReference type="InterPro" id="IPR010775">
    <property type="entry name" value="DUF1365"/>
</dbReference>
<evidence type="ECO:0000313" key="1">
    <source>
        <dbReference type="EMBL" id="EED35355.1"/>
    </source>
</evidence>
<protein>
    <submittedName>
        <fullName evidence="1">Plasmid partition ParA protein</fullName>
    </submittedName>
</protein>
<dbReference type="OrthoDB" id="9778801at2"/>